<sequence>DQVWIEISKDIWNTWAIARNQICGIYVDRACTVKGFVWVG</sequence>
<accession>X1R7L0</accession>
<comment type="caution">
    <text evidence="1">The sequence shown here is derived from an EMBL/GenBank/DDBJ whole genome shotgun (WGS) entry which is preliminary data.</text>
</comment>
<organism evidence="1">
    <name type="scientific">marine sediment metagenome</name>
    <dbReference type="NCBI Taxonomy" id="412755"/>
    <lineage>
        <taxon>unclassified sequences</taxon>
        <taxon>metagenomes</taxon>
        <taxon>ecological metagenomes</taxon>
    </lineage>
</organism>
<proteinExistence type="predicted"/>
<dbReference type="EMBL" id="BARW01011771">
    <property type="protein sequence ID" value="GAI76523.1"/>
    <property type="molecule type" value="Genomic_DNA"/>
</dbReference>
<protein>
    <submittedName>
        <fullName evidence="1">Uncharacterized protein</fullName>
    </submittedName>
</protein>
<gene>
    <name evidence="1" type="ORF">S12H4_22536</name>
</gene>
<reference evidence="1" key="1">
    <citation type="journal article" date="2014" name="Front. Microbiol.">
        <title>High frequency of phylogenetically diverse reductive dehalogenase-homologous genes in deep subseafloor sedimentary metagenomes.</title>
        <authorList>
            <person name="Kawai M."/>
            <person name="Futagami T."/>
            <person name="Toyoda A."/>
            <person name="Takaki Y."/>
            <person name="Nishi S."/>
            <person name="Hori S."/>
            <person name="Arai W."/>
            <person name="Tsubouchi T."/>
            <person name="Morono Y."/>
            <person name="Uchiyama I."/>
            <person name="Ito T."/>
            <person name="Fujiyama A."/>
            <person name="Inagaki F."/>
            <person name="Takami H."/>
        </authorList>
    </citation>
    <scope>NUCLEOTIDE SEQUENCE</scope>
    <source>
        <strain evidence="1">Expedition CK06-06</strain>
    </source>
</reference>
<name>X1R7L0_9ZZZZ</name>
<evidence type="ECO:0000313" key="1">
    <source>
        <dbReference type="EMBL" id="GAI76523.1"/>
    </source>
</evidence>
<feature type="non-terminal residue" evidence="1">
    <location>
        <position position="1"/>
    </location>
</feature>
<dbReference type="AlphaFoldDB" id="X1R7L0"/>